<dbReference type="Pfam" id="PF00892">
    <property type="entry name" value="EamA"/>
    <property type="match status" value="2"/>
</dbReference>
<feature type="domain" description="EamA" evidence="7">
    <location>
        <begin position="12"/>
        <end position="146"/>
    </location>
</feature>
<evidence type="ECO:0000256" key="3">
    <source>
        <dbReference type="ARBA" id="ARBA00022692"/>
    </source>
</evidence>
<proteinExistence type="inferred from homology"/>
<dbReference type="EMBL" id="VINQ01000005">
    <property type="protein sequence ID" value="KAA0916314.1"/>
    <property type="molecule type" value="Genomic_DNA"/>
</dbReference>
<keyword evidence="9" id="KW-1185">Reference proteome</keyword>
<feature type="transmembrane region" description="Helical" evidence="6">
    <location>
        <begin position="153"/>
        <end position="174"/>
    </location>
</feature>
<gene>
    <name evidence="8" type="ORF">FLO80_09385</name>
</gene>
<keyword evidence="3 6" id="KW-0812">Transmembrane</keyword>
<protein>
    <submittedName>
        <fullName evidence="8">DMT family transporter</fullName>
    </submittedName>
</protein>
<feature type="transmembrane region" description="Helical" evidence="6">
    <location>
        <begin position="186"/>
        <end position="206"/>
    </location>
</feature>
<dbReference type="PANTHER" id="PTHR22911:SF6">
    <property type="entry name" value="SOLUTE CARRIER FAMILY 35 MEMBER G1"/>
    <property type="match status" value="1"/>
</dbReference>
<dbReference type="SUPFAM" id="SSF103481">
    <property type="entry name" value="Multidrug resistance efflux transporter EmrE"/>
    <property type="match status" value="2"/>
</dbReference>
<comment type="subcellular location">
    <subcellularLocation>
        <location evidence="1">Membrane</location>
        <topology evidence="1">Multi-pass membrane protein</topology>
    </subcellularLocation>
</comment>
<evidence type="ECO:0000256" key="5">
    <source>
        <dbReference type="ARBA" id="ARBA00023136"/>
    </source>
</evidence>
<feature type="transmembrane region" description="Helical" evidence="6">
    <location>
        <begin position="212"/>
        <end position="231"/>
    </location>
</feature>
<dbReference type="RefSeq" id="WP_111366105.1">
    <property type="nucleotide sequence ID" value="NZ_JASHJG010000016.1"/>
</dbReference>
<feature type="domain" description="EamA" evidence="7">
    <location>
        <begin position="156"/>
        <end position="285"/>
    </location>
</feature>
<feature type="transmembrane region" description="Helical" evidence="6">
    <location>
        <begin position="12"/>
        <end position="33"/>
    </location>
</feature>
<dbReference type="InterPro" id="IPR000620">
    <property type="entry name" value="EamA_dom"/>
</dbReference>
<evidence type="ECO:0000313" key="9">
    <source>
        <dbReference type="Proteomes" id="UP000325291"/>
    </source>
</evidence>
<evidence type="ECO:0000256" key="6">
    <source>
        <dbReference type="SAM" id="Phobius"/>
    </source>
</evidence>
<feature type="transmembrane region" description="Helical" evidence="6">
    <location>
        <begin position="82"/>
        <end position="99"/>
    </location>
</feature>
<feature type="transmembrane region" description="Helical" evidence="6">
    <location>
        <begin position="105"/>
        <end position="123"/>
    </location>
</feature>
<dbReference type="PANTHER" id="PTHR22911">
    <property type="entry name" value="ACYL-MALONYL CONDENSING ENZYME-RELATED"/>
    <property type="match status" value="1"/>
</dbReference>
<dbReference type="Proteomes" id="UP000325291">
    <property type="component" value="Unassembled WGS sequence"/>
</dbReference>
<name>A0A5A9ZGK9_9RHOB</name>
<evidence type="ECO:0000259" key="7">
    <source>
        <dbReference type="Pfam" id="PF00892"/>
    </source>
</evidence>
<sequence>MFTPRAQNPGLAVGFMLTACAFIAASTLMAKLAGTARLGDPLHPLQVSHGRFLFAWILIASTAAAMRLRFERPNLRLHALRTLGGWVGISLMFAAVTYIPMADATAISFLNPVFAMILAIPLLGEKVGPIRWSAAAIALLGALILLRPTPASFQPAALLALGAALAMGIEITIIKLLSRHEGPLQILFINNSFGLIIATVAVLPFWVMPTPAQWAALAGVGVFMACAQAAYVNAMARAEASFVVPFAYATLIFAALFDVIVFRTRPDAISALGATIIIAGATLLAWREARLEKRQPATVPR</sequence>
<evidence type="ECO:0000256" key="1">
    <source>
        <dbReference type="ARBA" id="ARBA00004141"/>
    </source>
</evidence>
<keyword evidence="5 6" id="KW-0472">Membrane</keyword>
<dbReference type="AlphaFoldDB" id="A0A5A9ZGK9"/>
<evidence type="ECO:0000256" key="2">
    <source>
        <dbReference type="ARBA" id="ARBA00009853"/>
    </source>
</evidence>
<reference evidence="8 9" key="1">
    <citation type="submission" date="2019-07" db="EMBL/GenBank/DDBJ databases">
        <title>Aquicoccus porphyridii gen. nov., sp. nov., isolated from a small marine red alga, Porphyridium marinum.</title>
        <authorList>
            <person name="Liu L."/>
        </authorList>
    </citation>
    <scope>NUCLEOTIDE SEQUENCE [LARGE SCALE GENOMIC DNA]</scope>
    <source>
        <strain evidence="8 9">L1 8-17</strain>
    </source>
</reference>
<dbReference type="PROSITE" id="PS51257">
    <property type="entry name" value="PROKAR_LIPOPROTEIN"/>
    <property type="match status" value="1"/>
</dbReference>
<comment type="caution">
    <text evidence="8">The sequence shown here is derived from an EMBL/GenBank/DDBJ whole genome shotgun (WGS) entry which is preliminary data.</text>
</comment>
<feature type="transmembrane region" description="Helical" evidence="6">
    <location>
        <begin position="268"/>
        <end position="286"/>
    </location>
</feature>
<keyword evidence="4 6" id="KW-1133">Transmembrane helix</keyword>
<evidence type="ECO:0000256" key="4">
    <source>
        <dbReference type="ARBA" id="ARBA00022989"/>
    </source>
</evidence>
<evidence type="ECO:0000313" key="8">
    <source>
        <dbReference type="EMBL" id="KAA0916314.1"/>
    </source>
</evidence>
<accession>A0A5A9ZGK9</accession>
<comment type="similarity">
    <text evidence="2">Belongs to the drug/metabolite transporter (DMT) superfamily. 10 TMS drug/metabolite exporter (DME) (TC 2.A.7.3) family.</text>
</comment>
<feature type="transmembrane region" description="Helical" evidence="6">
    <location>
        <begin position="130"/>
        <end position="147"/>
    </location>
</feature>
<dbReference type="InterPro" id="IPR037185">
    <property type="entry name" value="EmrE-like"/>
</dbReference>
<feature type="transmembrane region" description="Helical" evidence="6">
    <location>
        <begin position="243"/>
        <end position="262"/>
    </location>
</feature>
<dbReference type="GO" id="GO:0016020">
    <property type="term" value="C:membrane"/>
    <property type="evidence" value="ECO:0007669"/>
    <property type="project" value="UniProtKB-SubCell"/>
</dbReference>
<organism evidence="8 9">
    <name type="scientific">Aquicoccus porphyridii</name>
    <dbReference type="NCBI Taxonomy" id="1852029"/>
    <lineage>
        <taxon>Bacteria</taxon>
        <taxon>Pseudomonadati</taxon>
        <taxon>Pseudomonadota</taxon>
        <taxon>Alphaproteobacteria</taxon>
        <taxon>Rhodobacterales</taxon>
        <taxon>Paracoccaceae</taxon>
        <taxon>Aquicoccus</taxon>
    </lineage>
</organism>
<feature type="transmembrane region" description="Helical" evidence="6">
    <location>
        <begin position="53"/>
        <end position="70"/>
    </location>
</feature>